<dbReference type="InterPro" id="IPR029045">
    <property type="entry name" value="ClpP/crotonase-like_dom_sf"/>
</dbReference>
<dbReference type="EMBL" id="WKKF01000001">
    <property type="protein sequence ID" value="MRX53487.1"/>
    <property type="molecule type" value="Genomic_DNA"/>
</dbReference>
<evidence type="ECO:0000256" key="2">
    <source>
        <dbReference type="ARBA" id="ARBA00023239"/>
    </source>
</evidence>
<keyword evidence="2" id="KW-0456">Lyase</keyword>
<dbReference type="SUPFAM" id="SSF52096">
    <property type="entry name" value="ClpP/crotonase"/>
    <property type="match status" value="1"/>
</dbReference>
<protein>
    <submittedName>
        <fullName evidence="3">Enoyl-CoA hydratase</fullName>
    </submittedName>
</protein>
<dbReference type="GO" id="GO:0016836">
    <property type="term" value="F:hydro-lyase activity"/>
    <property type="evidence" value="ECO:0007669"/>
    <property type="project" value="UniProtKB-ARBA"/>
</dbReference>
<sequence length="259" mass="28149">MLMSDLLVEKSGNVLFLTLNRPERLNAFSAEMILALTSELNQAKADESIRAVVLSGSGRSFSAGGDVKTMGEADGQQVYEHIGRLNECIKAFKDLDKPIIAAVHGFAAGAAFNLALACDQILAAEDSKFVMSFSQVGLISDGGGLYFLPRIIGPYKAKQLFFNAEPITAAQAEEYGIVSKVVPLEQLKDEAVSYAHKLSQGPVKAYGMMKKIINASAVSTLEEILEQERIAQTLMISTHDHQEGIHAFKEKRKPVFQGK</sequence>
<organism evidence="3 4">
    <name type="scientific">Metabacillus idriensis</name>
    <dbReference type="NCBI Taxonomy" id="324768"/>
    <lineage>
        <taxon>Bacteria</taxon>
        <taxon>Bacillati</taxon>
        <taxon>Bacillota</taxon>
        <taxon>Bacilli</taxon>
        <taxon>Bacillales</taxon>
        <taxon>Bacillaceae</taxon>
        <taxon>Metabacillus</taxon>
    </lineage>
</organism>
<evidence type="ECO:0000313" key="4">
    <source>
        <dbReference type="Proteomes" id="UP000441585"/>
    </source>
</evidence>
<proteinExistence type="inferred from homology"/>
<dbReference type="PANTHER" id="PTHR43459:SF1">
    <property type="entry name" value="EG:BACN32G11.4 PROTEIN"/>
    <property type="match status" value="1"/>
</dbReference>
<dbReference type="AlphaFoldDB" id="A0A6I2M7Q1"/>
<accession>A0A6I2M7Q1</accession>
<dbReference type="InterPro" id="IPR014748">
    <property type="entry name" value="Enoyl-CoA_hydra_C"/>
</dbReference>
<reference evidence="3 4" key="1">
    <citation type="submission" date="2019-11" db="EMBL/GenBank/DDBJ databases">
        <title>Bacillus idriensis genome.</title>
        <authorList>
            <person name="Konopka E.N."/>
            <person name="Newman J.D."/>
        </authorList>
    </citation>
    <scope>NUCLEOTIDE SEQUENCE [LARGE SCALE GENOMIC DNA]</scope>
    <source>
        <strain evidence="3 4">DSM 19097</strain>
    </source>
</reference>
<evidence type="ECO:0000256" key="1">
    <source>
        <dbReference type="ARBA" id="ARBA00005254"/>
    </source>
</evidence>
<gene>
    <name evidence="3" type="ORF">GJU41_05850</name>
</gene>
<dbReference type="InterPro" id="IPR001753">
    <property type="entry name" value="Enoyl-CoA_hydra/iso"/>
</dbReference>
<dbReference type="FunFam" id="1.10.12.10:FF:000001">
    <property type="entry name" value="Probable enoyl-CoA hydratase, mitochondrial"/>
    <property type="match status" value="1"/>
</dbReference>
<dbReference type="Proteomes" id="UP000441585">
    <property type="component" value="Unassembled WGS sequence"/>
</dbReference>
<dbReference type="RefSeq" id="WP_139149169.1">
    <property type="nucleotide sequence ID" value="NZ_CAJFZX010000003.1"/>
</dbReference>
<dbReference type="Gene3D" id="3.90.226.10">
    <property type="entry name" value="2-enoyl-CoA Hydratase, Chain A, domain 1"/>
    <property type="match status" value="1"/>
</dbReference>
<dbReference type="CDD" id="cd06558">
    <property type="entry name" value="crotonase-like"/>
    <property type="match status" value="1"/>
</dbReference>
<dbReference type="Gene3D" id="1.10.12.10">
    <property type="entry name" value="Lyase 2-enoyl-coa Hydratase, Chain A, domain 2"/>
    <property type="match status" value="1"/>
</dbReference>
<evidence type="ECO:0000313" key="3">
    <source>
        <dbReference type="EMBL" id="MRX53487.1"/>
    </source>
</evidence>
<comment type="caution">
    <text evidence="3">The sequence shown here is derived from an EMBL/GenBank/DDBJ whole genome shotgun (WGS) entry which is preliminary data.</text>
</comment>
<keyword evidence="4" id="KW-1185">Reference proteome</keyword>
<dbReference type="Pfam" id="PF00378">
    <property type="entry name" value="ECH_1"/>
    <property type="match status" value="1"/>
</dbReference>
<name>A0A6I2M7Q1_9BACI</name>
<dbReference type="PANTHER" id="PTHR43459">
    <property type="entry name" value="ENOYL-COA HYDRATASE"/>
    <property type="match status" value="1"/>
</dbReference>
<comment type="similarity">
    <text evidence="1">Belongs to the enoyl-CoA hydratase/isomerase family.</text>
</comment>